<evidence type="ECO:0000313" key="1">
    <source>
        <dbReference type="EMBL" id="KAF3943235.1"/>
    </source>
</evidence>
<name>A0A8J4Q3Q7_9ROSI</name>
<comment type="caution">
    <text evidence="1">The sequence shown here is derived from an EMBL/GenBank/DDBJ whole genome shotgun (WGS) entry which is preliminary data.</text>
</comment>
<gene>
    <name evidence="1" type="ORF">CMV_030187</name>
</gene>
<sequence length="72" mass="8181">MGPKIKATHSFWSSRNGFRAAQEICSSPLNLRCSSSSSSSIFSLHRLLRERRFSDAEKTMKSVLVCQNPSWF</sequence>
<dbReference type="AlphaFoldDB" id="A0A8J4Q3Q7"/>
<dbReference type="EMBL" id="JRKL02013025">
    <property type="protein sequence ID" value="KAF3943235.1"/>
    <property type="molecule type" value="Genomic_DNA"/>
</dbReference>
<reference evidence="1" key="1">
    <citation type="submission" date="2020-03" db="EMBL/GenBank/DDBJ databases">
        <title>Castanea mollissima Vanexum genome sequencing.</title>
        <authorList>
            <person name="Staton M."/>
        </authorList>
    </citation>
    <scope>NUCLEOTIDE SEQUENCE</scope>
    <source>
        <tissue evidence="1">Leaf</tissue>
    </source>
</reference>
<evidence type="ECO:0000313" key="2">
    <source>
        <dbReference type="Proteomes" id="UP000737018"/>
    </source>
</evidence>
<proteinExistence type="predicted"/>
<keyword evidence="2" id="KW-1185">Reference proteome</keyword>
<accession>A0A8J4Q3Q7</accession>
<dbReference type="Proteomes" id="UP000737018">
    <property type="component" value="Unassembled WGS sequence"/>
</dbReference>
<organism evidence="1 2">
    <name type="scientific">Castanea mollissima</name>
    <name type="common">Chinese chestnut</name>
    <dbReference type="NCBI Taxonomy" id="60419"/>
    <lineage>
        <taxon>Eukaryota</taxon>
        <taxon>Viridiplantae</taxon>
        <taxon>Streptophyta</taxon>
        <taxon>Embryophyta</taxon>
        <taxon>Tracheophyta</taxon>
        <taxon>Spermatophyta</taxon>
        <taxon>Magnoliopsida</taxon>
        <taxon>eudicotyledons</taxon>
        <taxon>Gunneridae</taxon>
        <taxon>Pentapetalae</taxon>
        <taxon>rosids</taxon>
        <taxon>fabids</taxon>
        <taxon>Fagales</taxon>
        <taxon>Fagaceae</taxon>
        <taxon>Castanea</taxon>
    </lineage>
</organism>
<protein>
    <submittedName>
        <fullName evidence="1">Uncharacterized protein</fullName>
    </submittedName>
</protein>